<reference evidence="1 2" key="1">
    <citation type="submission" date="2019-07" db="EMBL/GenBank/DDBJ databases">
        <title>Whole genome shotgun sequence of Nocardia ninae NBRC 108245.</title>
        <authorList>
            <person name="Hosoyama A."/>
            <person name="Uohara A."/>
            <person name="Ohji S."/>
            <person name="Ichikawa N."/>
        </authorList>
    </citation>
    <scope>NUCLEOTIDE SEQUENCE [LARGE SCALE GENOMIC DNA]</scope>
    <source>
        <strain evidence="1 2">NBRC 108245</strain>
    </source>
</reference>
<keyword evidence="2" id="KW-1185">Reference proteome</keyword>
<comment type="caution">
    <text evidence="1">The sequence shown here is derived from an EMBL/GenBank/DDBJ whole genome shotgun (WGS) entry which is preliminary data.</text>
</comment>
<dbReference type="EMBL" id="BJXA01000016">
    <property type="protein sequence ID" value="GEM38458.1"/>
    <property type="molecule type" value="Genomic_DNA"/>
</dbReference>
<name>A0A511MED9_9NOCA</name>
<dbReference type="AlphaFoldDB" id="A0A511MED9"/>
<accession>A0A511MED9</accession>
<protein>
    <submittedName>
        <fullName evidence="1">Uncharacterized protein</fullName>
    </submittedName>
</protein>
<gene>
    <name evidence="1" type="ORF">NN4_29770</name>
</gene>
<organism evidence="1 2">
    <name type="scientific">Nocardia ninae NBRC 108245</name>
    <dbReference type="NCBI Taxonomy" id="1210091"/>
    <lineage>
        <taxon>Bacteria</taxon>
        <taxon>Bacillati</taxon>
        <taxon>Actinomycetota</taxon>
        <taxon>Actinomycetes</taxon>
        <taxon>Mycobacteriales</taxon>
        <taxon>Nocardiaceae</taxon>
        <taxon>Nocardia</taxon>
    </lineage>
</organism>
<evidence type="ECO:0000313" key="2">
    <source>
        <dbReference type="Proteomes" id="UP000321424"/>
    </source>
</evidence>
<proteinExistence type="predicted"/>
<evidence type="ECO:0000313" key="1">
    <source>
        <dbReference type="EMBL" id="GEM38458.1"/>
    </source>
</evidence>
<sequence>MKITRDFEEELLRRVRKGLSEPNPKPLILMGQTATGKSMALCQLAIEIARAGQFAVLHQSRRGERPNLSDIDRFCAWAEENSLPAVLLIWDGMESPDEYYGLNNDLRARGRRVQIVGSSYKLRRRPKSEIISASPDLSEAEITEMKAWLRRFKIPTPELSDHELESSLLALLYRALPQTERGLRRGLSMEMRASEFGLEKQARSLDRTEVGCYGAVAHALLVAGYEIKVFVPSDHPDEEMKSLHFDQRSTAEQLTAVVLVAGRRGLPVPLELLLRIIGRAGVNQIVDLVTSFDIFRWTEDENSGEQYIGSRTQLEAELLARENITLESEVEILAQYITEIHADSTLWGGREVEFIVDLIGRIGPQAAGLNNSSEYSRYYGALADSLRDRRERGAPGHPRLVLLEANLRREYVVKNKRDLPKFDERLRILEYSRCLLEATAYEDNVGKRTRLFLLVELASTVGAEIYELTANSVQPDRVMNLMERVVEISLEARALDPENVYPVDVVAWVSDNLVRKSNLTPVDRVRVLADADASLDSFDSELLNPGQRANYLQRRANIASLMQDQARESNYLDVLRQSGDPAAYYCLARYEADTGAAGLAAAVERLMTAPAAVRDDWRCSHLLFDLFWRLKAGTPFLSNERIALPFSRADWEECLKITDLITRPARYVRYKVDFLRGISLFHLGNFAISDEVFKSVERQSTDMSRRVLSSYVVSNPDGTAREFTGRVTWAAADGRRGAVWVDQLSVEVNFIPLRFSVSELRKRGDLLPKFHIAFNMRGTIADPIRGSSTRPETRSVK</sequence>
<dbReference type="Proteomes" id="UP000321424">
    <property type="component" value="Unassembled WGS sequence"/>
</dbReference>